<feature type="compositionally biased region" description="Polar residues" evidence="1">
    <location>
        <begin position="525"/>
        <end position="541"/>
    </location>
</feature>
<sequence length="994" mass="106885">MRKTTSFGLAVGVLAMLAGRVPAELPYNPSYISNPVSPNQTEVFILSPQNSASSNRFRLQSLDISTSFAVSQLPISENFVNMPFVTDDGSNSFISTTDAAGTLTVYAGDCHTNSSTVWRLLRTYGDSSNNLKWQELPVLSAGGEHVRGPSYLSAAVSYPSPVPPSLPGLFVFGGMCPWVDKKDNSWVSAADYSKSIMSLTADKASSIPSYQAEIITPGSSPVAEAGFAITPLGPAYSNSSSGKTLQHQNFVLTGGHTQGAFINMSQVALFSLPEATWSYVLVSQDSATSSLPDLEGIDGVEPRSGHTALLSPDASKIIVFGGWVGDISRPAQPQLVILELGAAYGGSGHWKWTVPRQTMHGPKPGTGIFGHGAAMLPGGIMFVTGGYSIPQSAPKQSRTGLTANTKGYLFNTTSETWITSYIPTNNMGPYRQANHGPLSRNSQKAGLGLGVGIGLVIVTVIAFLVYRRRSRHSREQRRTREQVLRRLALGAERPHLDPSGNVHQPTNNVTAEKLALYPNAYSWVGNPSNRDSKDTGTTSAERTGLLVDMPSPTRGLRRGVHYRGCQSSPCFESSRRNVGFSGIHPIDEGDECEDAIDNSAMAVEKGATQQQSRTSVISNPFSDSSRYSDSYSASSFPQGIAIHEKSSSNEWTDTSESNDTASRSYSPDKSLRTLSGFSEVSSSFMSSSSQPANRVFLNKNLADGPAAFEPIQHWSPESHFQGQLHAHSTGSGSSYDPVNELSTHTTWSSDNTVVSQGPALNATFGRSQAENEFLLGVTPLESSRRGLNVMQNKGRGLVGNVRRTLRSVRRAENIAKSNSVSLENMSSGSQRSQRPEQQQQQYEPYKPYQQQRSTSTSPTKSLYSFQDGRESTTTSDSHSIPGRAMSSASSILGRKQGAKDWGAKRSSADSAQIRLLQAARAADANNLDGAASSTESGAGMSLSSHSPDLLDYDDDEEWDVEAAAEGRLVQIAYTVPKEKLRVVNPGVGDYVDER</sequence>
<reference evidence="6" key="1">
    <citation type="submission" date="2008-07" db="EMBL/GenBank/DDBJ databases">
        <title>Annotation of Ajellomyces capsulatus strain H88.</title>
        <authorList>
            <person name="Champion M."/>
            <person name="Cuomo C."/>
            <person name="Ma L.-J."/>
            <person name="Henn M.R."/>
            <person name="Sil A."/>
            <person name="Goldman B."/>
            <person name="Young S.K."/>
            <person name="Kodira C.D."/>
            <person name="Zeng Q."/>
            <person name="Koehrsen M."/>
            <person name="Alvarado L."/>
            <person name="Berlin A."/>
            <person name="Borenstein D."/>
            <person name="Chen Z."/>
            <person name="Engels R."/>
            <person name="Freedman E."/>
            <person name="Gellesch M."/>
            <person name="Goldberg J."/>
            <person name="Griggs A."/>
            <person name="Gujja S."/>
            <person name="Heiman D."/>
            <person name="Hepburn T."/>
            <person name="Howarth C."/>
            <person name="Jen D."/>
            <person name="Larson L."/>
            <person name="Lewis B."/>
            <person name="Mehta T."/>
            <person name="Park D."/>
            <person name="Pearson M."/>
            <person name="Roberts A."/>
            <person name="Saif S."/>
            <person name="Shea T."/>
            <person name="Shenoy N."/>
            <person name="Sisk P."/>
            <person name="Stolte C."/>
            <person name="Sykes S."/>
            <person name="Walk T."/>
            <person name="White J."/>
            <person name="Yandava C."/>
            <person name="Klein B."/>
            <person name="McEwen J.G."/>
            <person name="Puccia R."/>
            <person name="Goldman G.H."/>
            <person name="Felipe M.S."/>
            <person name="Nino-Vega G."/>
            <person name="San-Blas G."/>
            <person name="Taylor J."/>
            <person name="Mendoza L."/>
            <person name="Galagan J."/>
            <person name="Nusbaum C."/>
            <person name="Birren B."/>
        </authorList>
    </citation>
    <scope>NUCLEOTIDE SEQUENCE [LARGE SCALE GENOMIC DNA]</scope>
    <source>
        <strain evidence="6">H88</strain>
    </source>
</reference>
<feature type="region of interest" description="Disordered" evidence="1">
    <location>
        <begin position="645"/>
        <end position="669"/>
    </location>
</feature>
<dbReference type="EMBL" id="CP069103">
    <property type="protein sequence ID" value="QSS51406.1"/>
    <property type="molecule type" value="Genomic_DNA"/>
</dbReference>
<evidence type="ECO:0000313" key="6">
    <source>
        <dbReference type="Proteomes" id="UP000008142"/>
    </source>
</evidence>
<feature type="compositionally biased region" description="Polar residues" evidence="1">
    <location>
        <begin position="648"/>
        <end position="667"/>
    </location>
</feature>
<dbReference type="EMBL" id="DS990636">
    <property type="protein sequence ID" value="EGC42177.1"/>
    <property type="molecule type" value="Genomic_DNA"/>
</dbReference>
<name>F0U5U2_AJEC8</name>
<evidence type="ECO:0000256" key="2">
    <source>
        <dbReference type="SAM" id="Phobius"/>
    </source>
</evidence>
<feature type="region of interest" description="Disordered" evidence="1">
    <location>
        <begin position="603"/>
        <end position="623"/>
    </location>
</feature>
<dbReference type="Proteomes" id="UP000663419">
    <property type="component" value="Chromosome 2"/>
</dbReference>
<evidence type="ECO:0000256" key="1">
    <source>
        <dbReference type="SAM" id="MobiDB-lite"/>
    </source>
</evidence>
<evidence type="ECO:0008006" key="7">
    <source>
        <dbReference type="Google" id="ProtNLM"/>
    </source>
</evidence>
<feature type="transmembrane region" description="Helical" evidence="2">
    <location>
        <begin position="445"/>
        <end position="466"/>
    </location>
</feature>
<dbReference type="OrthoDB" id="205993at2759"/>
<dbReference type="HOGENOM" id="CLU_002057_0_0_1"/>
<feature type="region of interest" description="Disordered" evidence="1">
    <location>
        <begin position="811"/>
        <end position="905"/>
    </location>
</feature>
<feature type="region of interest" description="Disordered" evidence="1">
    <location>
        <begin position="525"/>
        <end position="560"/>
    </location>
</feature>
<dbReference type="VEuPathDB" id="FungiDB:I7I53_06718"/>
<feature type="compositionally biased region" description="Polar residues" evidence="1">
    <location>
        <begin position="815"/>
        <end position="828"/>
    </location>
</feature>
<dbReference type="AlphaFoldDB" id="F0U5U2"/>
<feature type="signal peptide" evidence="3">
    <location>
        <begin position="1"/>
        <end position="23"/>
    </location>
</feature>
<feature type="compositionally biased region" description="Polar residues" evidence="1">
    <location>
        <begin position="607"/>
        <end position="617"/>
    </location>
</feature>
<gene>
    <name evidence="4" type="ORF">HCEG_01539</name>
    <name evidence="5" type="ORF">I7I53_06718</name>
</gene>
<evidence type="ECO:0000313" key="4">
    <source>
        <dbReference type="EMBL" id="EGC42177.1"/>
    </source>
</evidence>
<proteinExistence type="predicted"/>
<keyword evidence="2" id="KW-0812">Transmembrane</keyword>
<protein>
    <recommendedName>
        <fullName evidence="7">Galactose oxidase</fullName>
    </recommendedName>
</protein>
<dbReference type="STRING" id="544711.F0U5U2"/>
<dbReference type="InterPro" id="IPR037293">
    <property type="entry name" value="Gal_Oxidase_central_sf"/>
</dbReference>
<feature type="region of interest" description="Disordered" evidence="1">
    <location>
        <begin position="719"/>
        <end position="743"/>
    </location>
</feature>
<keyword evidence="2" id="KW-0472">Membrane</keyword>
<feature type="compositionally biased region" description="Polar residues" evidence="1">
    <location>
        <begin position="853"/>
        <end position="864"/>
    </location>
</feature>
<evidence type="ECO:0000313" key="5">
    <source>
        <dbReference type="EMBL" id="QSS51406.1"/>
    </source>
</evidence>
<keyword evidence="2" id="KW-1133">Transmembrane helix</keyword>
<organism evidence="6">
    <name type="scientific">Ajellomyces capsulatus (strain H88)</name>
    <name type="common">Darling's disease fungus</name>
    <name type="synonym">Histoplasma capsulatum</name>
    <dbReference type="NCBI Taxonomy" id="544711"/>
    <lineage>
        <taxon>Eukaryota</taxon>
        <taxon>Fungi</taxon>
        <taxon>Dikarya</taxon>
        <taxon>Ascomycota</taxon>
        <taxon>Pezizomycotina</taxon>
        <taxon>Eurotiomycetes</taxon>
        <taxon>Eurotiomycetidae</taxon>
        <taxon>Onygenales</taxon>
        <taxon>Ajellomycetaceae</taxon>
        <taxon>Histoplasma</taxon>
    </lineage>
</organism>
<dbReference type="SUPFAM" id="SSF50965">
    <property type="entry name" value="Galactose oxidase, central domain"/>
    <property type="match status" value="1"/>
</dbReference>
<dbReference type="OMA" id="FGGMCPF"/>
<dbReference type="InterPro" id="IPR011043">
    <property type="entry name" value="Gal_Oxase/kelch_b-propeller"/>
</dbReference>
<feature type="region of interest" description="Disordered" evidence="1">
    <location>
        <begin position="928"/>
        <end position="952"/>
    </location>
</feature>
<keyword evidence="3" id="KW-0732">Signal</keyword>
<feature type="chain" id="PRO_5036438463" description="Galactose oxidase" evidence="3">
    <location>
        <begin position="24"/>
        <end position="994"/>
    </location>
</feature>
<dbReference type="Proteomes" id="UP000008142">
    <property type="component" value="Unassembled WGS sequence"/>
</dbReference>
<evidence type="ECO:0000256" key="3">
    <source>
        <dbReference type="SAM" id="SignalP"/>
    </source>
</evidence>
<dbReference type="Gene3D" id="2.130.10.80">
    <property type="entry name" value="Galactose oxidase/kelch, beta-propeller"/>
    <property type="match status" value="1"/>
</dbReference>
<reference evidence="5" key="2">
    <citation type="submission" date="2021-01" db="EMBL/GenBank/DDBJ databases">
        <title>Chromosome-level genome assembly of a human fungal pathogen reveals clustering of transcriptionally co-regulated genes.</title>
        <authorList>
            <person name="Voorhies M."/>
            <person name="Cohen S."/>
            <person name="Shea T.P."/>
            <person name="Petrus S."/>
            <person name="Munoz J.F."/>
            <person name="Poplawski S."/>
            <person name="Goldman W.E."/>
            <person name="Michael T."/>
            <person name="Cuomo C.A."/>
            <person name="Sil A."/>
            <person name="Beyhan S."/>
        </authorList>
    </citation>
    <scope>NUCLEOTIDE SEQUENCE</scope>
    <source>
        <strain evidence="5">H88</strain>
    </source>
</reference>
<accession>F0U5U2</accession>
<feature type="compositionally biased region" description="Low complexity" evidence="1">
    <location>
        <begin position="829"/>
        <end position="852"/>
    </location>
</feature>